<protein>
    <recommendedName>
        <fullName evidence="1">Phage MuF C-terminal domain-containing protein</fullName>
    </recommendedName>
</protein>
<keyword evidence="3" id="KW-1185">Reference proteome</keyword>
<evidence type="ECO:0000313" key="3">
    <source>
        <dbReference type="Proteomes" id="UP001165293"/>
    </source>
</evidence>
<dbReference type="InterPro" id="IPR041131">
    <property type="entry name" value="MuF_C"/>
</dbReference>
<proteinExistence type="predicted"/>
<dbReference type="Proteomes" id="UP001165293">
    <property type="component" value="Unassembled WGS sequence"/>
</dbReference>
<reference evidence="2" key="1">
    <citation type="submission" date="2021-10" db="EMBL/GenBank/DDBJ databases">
        <authorList>
            <person name="Lyu M."/>
            <person name="Wang X."/>
            <person name="Meng X."/>
            <person name="Xu K."/>
        </authorList>
    </citation>
    <scope>NUCLEOTIDE SEQUENCE</scope>
    <source>
        <strain evidence="2">A6</strain>
    </source>
</reference>
<organism evidence="2 3">
    <name type="scientific">Noviluteimonas lactosilytica</name>
    <dbReference type="NCBI Taxonomy" id="2888523"/>
    <lineage>
        <taxon>Bacteria</taxon>
        <taxon>Pseudomonadati</taxon>
        <taxon>Pseudomonadota</taxon>
        <taxon>Gammaproteobacteria</taxon>
        <taxon>Lysobacterales</taxon>
        <taxon>Lysobacteraceae</taxon>
        <taxon>Noviluteimonas</taxon>
    </lineage>
</organism>
<sequence>MLGFPDLPLRMTAGVFHKVATGKYGERETVPLRVIARLPELIDEPMALFDSASVQGALVVLTSARVASGVVIAAVLSNARDANTTVNLVTSVYAKERIDWFAEQIRAGRLRYADEKKGSDILEVSGHALDCGAEPGNRNPSTRTVLRAEDLRNFRTAQRAVRLFSLVD</sequence>
<dbReference type="Pfam" id="PF18819">
    <property type="entry name" value="MuF_C"/>
    <property type="match status" value="1"/>
</dbReference>
<gene>
    <name evidence="2" type="ORF">LK996_13875</name>
</gene>
<dbReference type="EMBL" id="JAJGAK010000003">
    <property type="protein sequence ID" value="MCC8364162.1"/>
    <property type="molecule type" value="Genomic_DNA"/>
</dbReference>
<name>A0ABS8JKT7_9GAMM</name>
<comment type="caution">
    <text evidence="2">The sequence shown here is derived from an EMBL/GenBank/DDBJ whole genome shotgun (WGS) entry which is preliminary data.</text>
</comment>
<feature type="domain" description="Phage MuF C-terminal" evidence="1">
    <location>
        <begin position="26"/>
        <end position="119"/>
    </location>
</feature>
<evidence type="ECO:0000313" key="2">
    <source>
        <dbReference type="EMBL" id="MCC8364162.1"/>
    </source>
</evidence>
<accession>A0ABS8JKT7</accession>
<dbReference type="RefSeq" id="WP_230527947.1">
    <property type="nucleotide sequence ID" value="NZ_JAJGAK010000003.1"/>
</dbReference>
<evidence type="ECO:0000259" key="1">
    <source>
        <dbReference type="Pfam" id="PF18819"/>
    </source>
</evidence>